<evidence type="ECO:0000313" key="2">
    <source>
        <dbReference type="Proteomes" id="UP001152795"/>
    </source>
</evidence>
<name>A0A7D9ET41_PARCT</name>
<reference evidence="1" key="1">
    <citation type="submission" date="2020-04" db="EMBL/GenBank/DDBJ databases">
        <authorList>
            <person name="Alioto T."/>
            <person name="Alioto T."/>
            <person name="Gomez Garrido J."/>
        </authorList>
    </citation>
    <scope>NUCLEOTIDE SEQUENCE</scope>
    <source>
        <strain evidence="1">A484AB</strain>
    </source>
</reference>
<evidence type="ECO:0000313" key="1">
    <source>
        <dbReference type="EMBL" id="CAB4016402.1"/>
    </source>
</evidence>
<dbReference type="EMBL" id="CACRXK020009102">
    <property type="protein sequence ID" value="CAB4016402.1"/>
    <property type="molecule type" value="Genomic_DNA"/>
</dbReference>
<dbReference type="OrthoDB" id="2274046at2759"/>
<dbReference type="AlphaFoldDB" id="A0A7D9ET41"/>
<protein>
    <submittedName>
        <fullName evidence="1">Uncharacterized protein</fullName>
    </submittedName>
</protein>
<dbReference type="InterPro" id="IPR012340">
    <property type="entry name" value="NA-bd_OB-fold"/>
</dbReference>
<sequence>MVKSISACNELANEQLISLKAQVVQITGVKRIHTQHQGMLKKQEVILRDTTSCIKAVLWGSYVDTLRENTTYVFKNLKLRIYRGEKYLNTPKSDEFEATETTPFDQELVDIDLNLQLTSATITGKVIGVQEIAKTVSCPSCKKNVVALADDDLFGECQGQGCKALLMLDACDTQLSIRLLVQRITDPSEKKRLAFYNQEVQQLKETLDLTLDLTASSERNIMVAILTAAKEIKAEYDSLTSKVNDVALA</sequence>
<keyword evidence="2" id="KW-1185">Reference proteome</keyword>
<gene>
    <name evidence="1" type="ORF">PACLA_8A067189</name>
</gene>
<comment type="caution">
    <text evidence="1">The sequence shown here is derived from an EMBL/GenBank/DDBJ whole genome shotgun (WGS) entry which is preliminary data.</text>
</comment>
<dbReference type="Gene3D" id="2.40.50.140">
    <property type="entry name" value="Nucleic acid-binding proteins"/>
    <property type="match status" value="1"/>
</dbReference>
<organism evidence="1 2">
    <name type="scientific">Paramuricea clavata</name>
    <name type="common">Red gorgonian</name>
    <name type="synonym">Violescent sea-whip</name>
    <dbReference type="NCBI Taxonomy" id="317549"/>
    <lineage>
        <taxon>Eukaryota</taxon>
        <taxon>Metazoa</taxon>
        <taxon>Cnidaria</taxon>
        <taxon>Anthozoa</taxon>
        <taxon>Octocorallia</taxon>
        <taxon>Malacalcyonacea</taxon>
        <taxon>Plexauridae</taxon>
        <taxon>Paramuricea</taxon>
    </lineage>
</organism>
<dbReference type="Proteomes" id="UP001152795">
    <property type="component" value="Unassembled WGS sequence"/>
</dbReference>
<accession>A0A7D9ET41</accession>
<dbReference type="SUPFAM" id="SSF50249">
    <property type="entry name" value="Nucleic acid-binding proteins"/>
    <property type="match status" value="1"/>
</dbReference>
<proteinExistence type="predicted"/>